<dbReference type="AlphaFoldDB" id="A0A8S1LNU0"/>
<organism evidence="1 2">
    <name type="scientific">Paramecium sonneborni</name>
    <dbReference type="NCBI Taxonomy" id="65129"/>
    <lineage>
        <taxon>Eukaryota</taxon>
        <taxon>Sar</taxon>
        <taxon>Alveolata</taxon>
        <taxon>Ciliophora</taxon>
        <taxon>Intramacronucleata</taxon>
        <taxon>Oligohymenophorea</taxon>
        <taxon>Peniculida</taxon>
        <taxon>Parameciidae</taxon>
        <taxon>Paramecium</taxon>
    </lineage>
</organism>
<proteinExistence type="predicted"/>
<evidence type="ECO:0000313" key="2">
    <source>
        <dbReference type="Proteomes" id="UP000692954"/>
    </source>
</evidence>
<sequence length="79" mass="9188">MFEENEQTNLVQILEGKQAKNISGYSQELTQQKRKILEDFKGLNVYDDKGLLRSDCRIKKYVDGSRYEGQLVGEKRIGF</sequence>
<dbReference type="Proteomes" id="UP000692954">
    <property type="component" value="Unassembled WGS sequence"/>
</dbReference>
<dbReference type="OrthoDB" id="10527487at2759"/>
<keyword evidence="2" id="KW-1185">Reference proteome</keyword>
<reference evidence="1" key="1">
    <citation type="submission" date="2021-01" db="EMBL/GenBank/DDBJ databases">
        <authorList>
            <consortium name="Genoscope - CEA"/>
            <person name="William W."/>
        </authorList>
    </citation>
    <scope>NUCLEOTIDE SEQUENCE</scope>
</reference>
<name>A0A8S1LNU0_9CILI</name>
<evidence type="ECO:0000313" key="1">
    <source>
        <dbReference type="EMBL" id="CAD8068095.1"/>
    </source>
</evidence>
<gene>
    <name evidence="1" type="ORF">PSON_ATCC_30995.1.T0230369</name>
</gene>
<comment type="caution">
    <text evidence="1">The sequence shown here is derived from an EMBL/GenBank/DDBJ whole genome shotgun (WGS) entry which is preliminary data.</text>
</comment>
<accession>A0A8S1LNU0</accession>
<protein>
    <submittedName>
        <fullName evidence="1">Uncharacterized protein</fullName>
    </submittedName>
</protein>
<dbReference type="EMBL" id="CAJJDN010000023">
    <property type="protein sequence ID" value="CAD8068095.1"/>
    <property type="molecule type" value="Genomic_DNA"/>
</dbReference>